<evidence type="ECO:0000313" key="2">
    <source>
        <dbReference type="EMBL" id="PPQ73244.1"/>
    </source>
</evidence>
<sequence length="83" mass="9026">MQFCKKEVKGQWSVVRKKWADEWAWEEWEAQVQVVGFGLEGQSSGLDSGRYKRRKKTTAVAGIGSGSGGASKGEGDGEVSVEC</sequence>
<dbReference type="AlphaFoldDB" id="A0A409W3Y5"/>
<reference evidence="2 3" key="1">
    <citation type="journal article" date="2018" name="Evol. Lett.">
        <title>Horizontal gene cluster transfer increased hallucinogenic mushroom diversity.</title>
        <authorList>
            <person name="Reynolds H.T."/>
            <person name="Vijayakumar V."/>
            <person name="Gluck-Thaler E."/>
            <person name="Korotkin H.B."/>
            <person name="Matheny P.B."/>
            <person name="Slot J.C."/>
        </authorList>
    </citation>
    <scope>NUCLEOTIDE SEQUENCE [LARGE SCALE GENOMIC DNA]</scope>
    <source>
        <strain evidence="2 3">2631</strain>
    </source>
</reference>
<feature type="region of interest" description="Disordered" evidence="1">
    <location>
        <begin position="61"/>
        <end position="83"/>
    </location>
</feature>
<dbReference type="InParanoid" id="A0A409W3Y5"/>
<organism evidence="2 3">
    <name type="scientific">Psilocybe cyanescens</name>
    <dbReference type="NCBI Taxonomy" id="93625"/>
    <lineage>
        <taxon>Eukaryota</taxon>
        <taxon>Fungi</taxon>
        <taxon>Dikarya</taxon>
        <taxon>Basidiomycota</taxon>
        <taxon>Agaricomycotina</taxon>
        <taxon>Agaricomycetes</taxon>
        <taxon>Agaricomycetidae</taxon>
        <taxon>Agaricales</taxon>
        <taxon>Agaricineae</taxon>
        <taxon>Strophariaceae</taxon>
        <taxon>Psilocybe</taxon>
    </lineage>
</organism>
<evidence type="ECO:0000313" key="3">
    <source>
        <dbReference type="Proteomes" id="UP000283269"/>
    </source>
</evidence>
<dbReference type="EMBL" id="NHYD01003772">
    <property type="protein sequence ID" value="PPQ73244.1"/>
    <property type="molecule type" value="Genomic_DNA"/>
</dbReference>
<evidence type="ECO:0000256" key="1">
    <source>
        <dbReference type="SAM" id="MobiDB-lite"/>
    </source>
</evidence>
<accession>A0A409W3Y5</accession>
<name>A0A409W3Y5_PSICY</name>
<keyword evidence="3" id="KW-1185">Reference proteome</keyword>
<gene>
    <name evidence="2" type="ORF">CVT25_004974</name>
</gene>
<dbReference type="Proteomes" id="UP000283269">
    <property type="component" value="Unassembled WGS sequence"/>
</dbReference>
<proteinExistence type="predicted"/>
<protein>
    <submittedName>
        <fullName evidence="2">Uncharacterized protein</fullName>
    </submittedName>
</protein>
<comment type="caution">
    <text evidence="2">The sequence shown here is derived from an EMBL/GenBank/DDBJ whole genome shotgun (WGS) entry which is preliminary data.</text>
</comment>
<feature type="compositionally biased region" description="Gly residues" evidence="1">
    <location>
        <begin position="63"/>
        <end position="72"/>
    </location>
</feature>